<organism evidence="1 2">
    <name type="scientific">Neophaeococcomyces mojaviensis</name>
    <dbReference type="NCBI Taxonomy" id="3383035"/>
    <lineage>
        <taxon>Eukaryota</taxon>
        <taxon>Fungi</taxon>
        <taxon>Dikarya</taxon>
        <taxon>Ascomycota</taxon>
        <taxon>Pezizomycotina</taxon>
        <taxon>Eurotiomycetes</taxon>
        <taxon>Chaetothyriomycetidae</taxon>
        <taxon>Chaetothyriales</taxon>
        <taxon>Chaetothyriales incertae sedis</taxon>
        <taxon>Neophaeococcomyces</taxon>
    </lineage>
</organism>
<dbReference type="Proteomes" id="UP001172386">
    <property type="component" value="Unassembled WGS sequence"/>
</dbReference>
<protein>
    <submittedName>
        <fullName evidence="1">Uncharacterized protein</fullName>
    </submittedName>
</protein>
<dbReference type="EMBL" id="JAPDRQ010000034">
    <property type="protein sequence ID" value="KAJ9660073.1"/>
    <property type="molecule type" value="Genomic_DNA"/>
</dbReference>
<keyword evidence="2" id="KW-1185">Reference proteome</keyword>
<reference evidence="1" key="1">
    <citation type="submission" date="2022-10" db="EMBL/GenBank/DDBJ databases">
        <title>Culturing micro-colonial fungi from biological soil crusts in the Mojave desert and describing Neophaeococcomyces mojavensis, and introducing the new genera and species Taxawa tesnikishii.</title>
        <authorList>
            <person name="Kurbessoian T."/>
            <person name="Stajich J.E."/>
        </authorList>
    </citation>
    <scope>NUCLEOTIDE SEQUENCE</scope>
    <source>
        <strain evidence="1">JES_112</strain>
    </source>
</reference>
<name>A0ACC3AD61_9EURO</name>
<proteinExistence type="predicted"/>
<accession>A0ACC3AD61</accession>
<comment type="caution">
    <text evidence="1">The sequence shown here is derived from an EMBL/GenBank/DDBJ whole genome shotgun (WGS) entry which is preliminary data.</text>
</comment>
<sequence length="536" mass="57657">MSSTEIVLETNSQETPHERLEVEEPPSDEENIVWPSGPKLWFNLAALLLTQVLLGLDVTIVAVAIPKMTDTFNTIADIGWYTATYGLVASSLNFFFGKVYTVYSVKWVYLISLINFELGSLLCTVAPTSSAFIVGRAIAGIGNSGLFNGMNLNITHSFPNHKRPLWLGIINGVFMMSMVSAPLVGGALIDAWTWRLCFGINLPLGVLAIALTWYGYQDPIDNPDTKLPHKEKMKRLDPLGTLVMVPAITCLLIALQWGGTRYGWGNVIIIVLLVAAALLLALFAWLQHKGQEKAVLPPRIAKNRSILAGAWYNVCINGTLSVVEQYLSIYFQAVKGYTPTKAGIMGVPLIIGMAIGGPVGGAAISWLGYYSPFMYATTVLGSVAAGMLTTLDMDESNVKVLAFLGLLGFGVGLGFSAPAVAVQTILKPKDVPIGIAVVGFGGGIGAAVFICAAAALFQNRLDEAVQQVDPTINADWLRGIGLSEIEKYLSPARLKEVLTGYDTAVVQTLYLPLALIILTIIGSAAMEWRSVKKKTT</sequence>
<evidence type="ECO:0000313" key="1">
    <source>
        <dbReference type="EMBL" id="KAJ9660073.1"/>
    </source>
</evidence>
<evidence type="ECO:0000313" key="2">
    <source>
        <dbReference type="Proteomes" id="UP001172386"/>
    </source>
</evidence>
<gene>
    <name evidence="1" type="ORF">H2198_002770</name>
</gene>